<evidence type="ECO:0000256" key="1">
    <source>
        <dbReference type="SAM" id="MobiDB-lite"/>
    </source>
</evidence>
<evidence type="ECO:0000313" key="2">
    <source>
        <dbReference type="EMBL" id="GJS86241.1"/>
    </source>
</evidence>
<evidence type="ECO:0008006" key="4">
    <source>
        <dbReference type="Google" id="ProtNLM"/>
    </source>
</evidence>
<dbReference type="Proteomes" id="UP001151760">
    <property type="component" value="Unassembled WGS sequence"/>
</dbReference>
<proteinExistence type="predicted"/>
<accession>A0ABQ4Z914</accession>
<gene>
    <name evidence="2" type="ORF">Tco_0752782</name>
</gene>
<dbReference type="Gene3D" id="1.10.287.10">
    <property type="entry name" value="S15/NS1, RNA-binding"/>
    <property type="match status" value="1"/>
</dbReference>
<dbReference type="EMBL" id="BQNB010011109">
    <property type="protein sequence ID" value="GJS86241.1"/>
    <property type="molecule type" value="Genomic_DNA"/>
</dbReference>
<reference evidence="2" key="2">
    <citation type="submission" date="2022-01" db="EMBL/GenBank/DDBJ databases">
        <authorList>
            <person name="Yamashiro T."/>
            <person name="Shiraishi A."/>
            <person name="Satake H."/>
            <person name="Nakayama K."/>
        </authorList>
    </citation>
    <scope>NUCLEOTIDE SEQUENCE</scope>
</reference>
<feature type="region of interest" description="Disordered" evidence="1">
    <location>
        <begin position="1"/>
        <end position="22"/>
    </location>
</feature>
<comment type="caution">
    <text evidence="2">The sequence shown here is derived from an EMBL/GenBank/DDBJ whole genome shotgun (WGS) entry which is preliminary data.</text>
</comment>
<reference evidence="2" key="1">
    <citation type="journal article" date="2022" name="Int. J. Mol. Sci.">
        <title>Draft Genome of Tanacetum Coccineum: Genomic Comparison of Closely Related Tanacetum-Family Plants.</title>
        <authorList>
            <person name="Yamashiro T."/>
            <person name="Shiraishi A."/>
            <person name="Nakayama K."/>
            <person name="Satake H."/>
        </authorList>
    </citation>
    <scope>NUCLEOTIDE SEQUENCE</scope>
</reference>
<organism evidence="2 3">
    <name type="scientific">Tanacetum coccineum</name>
    <dbReference type="NCBI Taxonomy" id="301880"/>
    <lineage>
        <taxon>Eukaryota</taxon>
        <taxon>Viridiplantae</taxon>
        <taxon>Streptophyta</taxon>
        <taxon>Embryophyta</taxon>
        <taxon>Tracheophyta</taxon>
        <taxon>Spermatophyta</taxon>
        <taxon>Magnoliopsida</taxon>
        <taxon>eudicotyledons</taxon>
        <taxon>Gunneridae</taxon>
        <taxon>Pentapetalae</taxon>
        <taxon>asterids</taxon>
        <taxon>campanulids</taxon>
        <taxon>Asterales</taxon>
        <taxon>Asteraceae</taxon>
        <taxon>Asteroideae</taxon>
        <taxon>Anthemideae</taxon>
        <taxon>Anthemidinae</taxon>
        <taxon>Tanacetum</taxon>
    </lineage>
</organism>
<evidence type="ECO:0000313" key="3">
    <source>
        <dbReference type="Proteomes" id="UP001151760"/>
    </source>
</evidence>
<name>A0ABQ4Z914_9ASTR</name>
<protein>
    <recommendedName>
        <fullName evidence="4">Cystatin domain-containing protein</fullName>
    </recommendedName>
</protein>
<keyword evidence="3" id="KW-1185">Reference proteome</keyword>
<sequence>MAIDHCLQNHPPSPKIQSADQQDMDNITGITYVIPRKRKMTEKGDEEAASEVASPEMIPWGLLLDLRKELELRKRLETNENDNETRVLWEVAQCMIKETIRNCKRTKELPRGWKYNRANLSNLVAIDPRIVKKNHPKRSQTGLESHDHVKRPRCCAPWDPNHKFPKTTNVPLNDEEKIIWKEFKEFDKDNPGLSGISSLTLDKDRKPIDVANPIVSLISSYAVAAFNEAIEKYVKKDEHKNIYDVQVKECKYIKATNAYYYFTVTIEAFEERKLGVYEAKVRLKIDDGSKTLGKFFLTDRKPLGFQAAVLYYHVTLRLNCSSFHTLTNCEIFLFYKSHFYNREFVPSRCLTPDLAYMQLREKRQSLIERLIQMVGYIILIETAIAGCSAGERMLLAGVTTSVTHLNPLFFDLVLRILMVVLSSKRQGSGDEYSQVMNDSGLGD</sequence>